<dbReference type="AlphaFoldDB" id="A0A6B9VAH5"/>
<reference evidence="2 3" key="1">
    <citation type="submission" date="2020-01" db="EMBL/GenBank/DDBJ databases">
        <title>Genome sequence of Arachis hypogaea, cultivar Shitouqi.</title>
        <authorList>
            <person name="Zhuang W."/>
            <person name="Chen H."/>
            <person name="Varshney R."/>
            <person name="Wang D."/>
            <person name="Ming R."/>
        </authorList>
    </citation>
    <scope>NUCLEOTIDE SEQUENCE [LARGE SCALE GENOMIC DNA]</scope>
    <source>
        <tissue evidence="2">Young leaf</tissue>
    </source>
</reference>
<evidence type="ECO:0000313" key="3">
    <source>
        <dbReference type="Proteomes" id="UP000464620"/>
    </source>
</evidence>
<sequence>MPLSPRPCRVAAILAITKREAGGRNWHAREGKKPPLRRRRSQAQPPRHCRHQGFCRSQPAAVGAAAIPDGFHRGEGNDAGERRPRHCCRHRNLSLLSRRCHCQVLASPAPQSERGFGRSRCHCRRRGLRLCDSDRREWFCDLWEHCRSSELSFCHLRPCCHRAPLPELESGLLMPLVAVSALERTSRAGF</sequence>
<feature type="compositionally biased region" description="Basic and acidic residues" evidence="1">
    <location>
        <begin position="22"/>
        <end position="33"/>
    </location>
</feature>
<accession>A0A6B9VAH5</accession>
<proteinExistence type="predicted"/>
<dbReference type="EMBL" id="CP031001">
    <property type="protein sequence ID" value="QHN78836.1"/>
    <property type="molecule type" value="Genomic_DNA"/>
</dbReference>
<feature type="region of interest" description="Disordered" evidence="1">
    <location>
        <begin position="22"/>
        <end position="51"/>
    </location>
</feature>
<evidence type="ECO:0000256" key="1">
    <source>
        <dbReference type="SAM" id="MobiDB-lite"/>
    </source>
</evidence>
<dbReference type="Proteomes" id="UP000464620">
    <property type="component" value="Chromosome B09"/>
</dbReference>
<feature type="compositionally biased region" description="Basic residues" evidence="1">
    <location>
        <begin position="34"/>
        <end position="51"/>
    </location>
</feature>
<protein>
    <submittedName>
        <fullName evidence="2">Uncharacterized protein</fullName>
    </submittedName>
</protein>
<name>A0A6B9VAH5_ARAHY</name>
<gene>
    <name evidence="2" type="ORF">DS421_19g664810</name>
</gene>
<evidence type="ECO:0000313" key="2">
    <source>
        <dbReference type="EMBL" id="QHN78836.1"/>
    </source>
</evidence>
<organism evidence="2 3">
    <name type="scientific">Arachis hypogaea</name>
    <name type="common">Peanut</name>
    <dbReference type="NCBI Taxonomy" id="3818"/>
    <lineage>
        <taxon>Eukaryota</taxon>
        <taxon>Viridiplantae</taxon>
        <taxon>Streptophyta</taxon>
        <taxon>Embryophyta</taxon>
        <taxon>Tracheophyta</taxon>
        <taxon>Spermatophyta</taxon>
        <taxon>Magnoliopsida</taxon>
        <taxon>eudicotyledons</taxon>
        <taxon>Gunneridae</taxon>
        <taxon>Pentapetalae</taxon>
        <taxon>rosids</taxon>
        <taxon>fabids</taxon>
        <taxon>Fabales</taxon>
        <taxon>Fabaceae</taxon>
        <taxon>Papilionoideae</taxon>
        <taxon>50 kb inversion clade</taxon>
        <taxon>dalbergioids sensu lato</taxon>
        <taxon>Dalbergieae</taxon>
        <taxon>Pterocarpus clade</taxon>
        <taxon>Arachis</taxon>
    </lineage>
</organism>